<gene>
    <name evidence="2" type="ORF">LCGC14_1657880</name>
</gene>
<dbReference type="Gene3D" id="3.40.50.300">
    <property type="entry name" value="P-loop containing nucleotide triphosphate hydrolases"/>
    <property type="match status" value="1"/>
</dbReference>
<protein>
    <recommendedName>
        <fullName evidence="1">AAA domain-containing protein</fullName>
    </recommendedName>
</protein>
<dbReference type="EMBL" id="LAZR01014040">
    <property type="protein sequence ID" value="KKM19217.1"/>
    <property type="molecule type" value="Genomic_DNA"/>
</dbReference>
<dbReference type="PIRSF" id="PIRSF009320">
    <property type="entry name" value="Nuc_binding_HP_1000"/>
    <property type="match status" value="1"/>
</dbReference>
<evidence type="ECO:0000259" key="1">
    <source>
        <dbReference type="Pfam" id="PF13614"/>
    </source>
</evidence>
<dbReference type="PANTHER" id="PTHR13696">
    <property type="entry name" value="P-LOOP CONTAINING NUCLEOSIDE TRIPHOSPHATE HYDROLASE"/>
    <property type="match status" value="1"/>
</dbReference>
<dbReference type="AlphaFoldDB" id="A0A0F9HVN1"/>
<proteinExistence type="predicted"/>
<dbReference type="Pfam" id="PF13614">
    <property type="entry name" value="AAA_31"/>
    <property type="match status" value="1"/>
</dbReference>
<dbReference type="InterPro" id="IPR025669">
    <property type="entry name" value="AAA_dom"/>
</dbReference>
<organism evidence="2">
    <name type="scientific">marine sediment metagenome</name>
    <dbReference type="NCBI Taxonomy" id="412755"/>
    <lineage>
        <taxon>unclassified sequences</taxon>
        <taxon>metagenomes</taxon>
        <taxon>ecological metagenomes</taxon>
    </lineage>
</organism>
<dbReference type="CDD" id="cd02042">
    <property type="entry name" value="ParAB_family"/>
    <property type="match status" value="1"/>
</dbReference>
<feature type="domain" description="AAA" evidence="1">
    <location>
        <begin position="2"/>
        <end position="187"/>
    </location>
</feature>
<dbReference type="SUPFAM" id="SSF52540">
    <property type="entry name" value="P-loop containing nucleoside triphosphate hydrolases"/>
    <property type="match status" value="1"/>
</dbReference>
<accession>A0A0F9HVN1</accession>
<sequence>MIVSIINNKGGVGKTTTSINLSNCLVINGKTVLLVDADPQAHSSRGLGVRIKSEQETLKDVLSIKADQLYKLFYEKNIKDIIIHAKRRGLDLVPSDTKLSDVIEKLYRTNSLYREDFLLRCLEPVKFDYDYIIIDCPPGLGVLAINAIKASDFILIPCEMSRGSLDGIADLLKIIPKIKGESFKKFKIFMTLVDTRYISSNKYVMRQLSSRKDKILNTKINRNEPLNRSQLSNKDIFTFSPQSKGARDYSALTKELLKLWDKDNKPPS</sequence>
<name>A0A0F9HVN1_9ZZZZ</name>
<reference evidence="2" key="1">
    <citation type="journal article" date="2015" name="Nature">
        <title>Complex archaea that bridge the gap between prokaryotes and eukaryotes.</title>
        <authorList>
            <person name="Spang A."/>
            <person name="Saw J.H."/>
            <person name="Jorgensen S.L."/>
            <person name="Zaremba-Niedzwiedzka K."/>
            <person name="Martijn J."/>
            <person name="Lind A.E."/>
            <person name="van Eijk R."/>
            <person name="Schleper C."/>
            <person name="Guy L."/>
            <person name="Ettema T.J."/>
        </authorList>
    </citation>
    <scope>NUCLEOTIDE SEQUENCE</scope>
</reference>
<dbReference type="PANTHER" id="PTHR13696:SF52">
    <property type="entry name" value="PARA FAMILY PROTEIN CT_582"/>
    <property type="match status" value="1"/>
</dbReference>
<evidence type="ECO:0000313" key="2">
    <source>
        <dbReference type="EMBL" id="KKM19217.1"/>
    </source>
</evidence>
<dbReference type="InterPro" id="IPR050678">
    <property type="entry name" value="DNA_Partitioning_ATPase"/>
</dbReference>
<dbReference type="InterPro" id="IPR027417">
    <property type="entry name" value="P-loop_NTPase"/>
</dbReference>
<comment type="caution">
    <text evidence="2">The sequence shown here is derived from an EMBL/GenBank/DDBJ whole genome shotgun (WGS) entry which is preliminary data.</text>
</comment>